<organism evidence="1 2">
    <name type="scientific">Ceratobasidium theobromae</name>
    <dbReference type="NCBI Taxonomy" id="1582974"/>
    <lineage>
        <taxon>Eukaryota</taxon>
        <taxon>Fungi</taxon>
        <taxon>Dikarya</taxon>
        <taxon>Basidiomycota</taxon>
        <taxon>Agaricomycotina</taxon>
        <taxon>Agaricomycetes</taxon>
        <taxon>Cantharellales</taxon>
        <taxon>Ceratobasidiaceae</taxon>
        <taxon>Ceratobasidium</taxon>
    </lineage>
</organism>
<dbReference type="EMBL" id="SSOP01000533">
    <property type="protein sequence ID" value="KAB5588191.1"/>
    <property type="molecule type" value="Genomic_DNA"/>
</dbReference>
<dbReference type="Proteomes" id="UP000383932">
    <property type="component" value="Unassembled WGS sequence"/>
</dbReference>
<dbReference type="AlphaFoldDB" id="A0A5N5Q9T9"/>
<gene>
    <name evidence="1" type="ORF">CTheo_8366</name>
</gene>
<comment type="caution">
    <text evidence="1">The sequence shown here is derived from an EMBL/GenBank/DDBJ whole genome shotgun (WGS) entry which is preliminary data.</text>
</comment>
<keyword evidence="2" id="KW-1185">Reference proteome</keyword>
<sequence>MFLTRRSRKTSTSSASLIPQSALNRRLIDIFPPGFDARSSTSSYCSRGHYTYDPERLLRILTENYHRNKDVEYTVVKSAWYGKQERSARHEFILLEVEDTAIQGLTNYLVIDRNVARDTSQAPPPPPRAPFHLELSSSSYTTANDSFKVSYDGNLEQLLYECQLSPCKWLEQIRFDQNEKMPLYQLAVAVHHISSQHPLYNPVDSNCYWFTSLIWECVRQLRPSATRIKEAAKKRGRIGRLPIRYIPNPLQVMLVHKEVQERISGLEAEFSCSESDCYPTATGPLQIWDEEEEDSKSQY</sequence>
<reference evidence="1 2" key="1">
    <citation type="journal article" date="2019" name="Fungal Biol. Biotechnol.">
        <title>Draft genome sequence of fastidious pathogen Ceratobasidium theobromae, which causes vascular-streak dieback in Theobroma cacao.</title>
        <authorList>
            <person name="Ali S.S."/>
            <person name="Asman A."/>
            <person name="Shao J."/>
            <person name="Firmansyah A.P."/>
            <person name="Susilo A.W."/>
            <person name="Rosmana A."/>
            <person name="McMahon P."/>
            <person name="Junaid M."/>
            <person name="Guest D."/>
            <person name="Kheng T.Y."/>
            <person name="Meinhardt L.W."/>
            <person name="Bailey B.A."/>
        </authorList>
    </citation>
    <scope>NUCLEOTIDE SEQUENCE [LARGE SCALE GENOMIC DNA]</scope>
    <source>
        <strain evidence="1 2">CT2</strain>
    </source>
</reference>
<name>A0A5N5Q9T9_9AGAM</name>
<dbReference type="OrthoDB" id="3149356at2759"/>
<protein>
    <submittedName>
        <fullName evidence="1">Uncharacterized protein</fullName>
    </submittedName>
</protein>
<evidence type="ECO:0000313" key="2">
    <source>
        <dbReference type="Proteomes" id="UP000383932"/>
    </source>
</evidence>
<accession>A0A5N5Q9T9</accession>
<evidence type="ECO:0000313" key="1">
    <source>
        <dbReference type="EMBL" id="KAB5588191.1"/>
    </source>
</evidence>
<proteinExistence type="predicted"/>